<accession>A0A382CKV3</accession>
<protein>
    <submittedName>
        <fullName evidence="1">Uncharacterized protein</fullName>
    </submittedName>
</protein>
<sequence>VRVARPSAIGDWDAWKTDGPHLSDSIIFDDDIHGPLRWGTRTVYDRNSPEDETVEGPLAFIGTTGGSGLYLSPSLRGHYQYCQNA</sequence>
<proteinExistence type="predicted"/>
<gene>
    <name evidence="1" type="ORF">METZ01_LOCUS179323</name>
</gene>
<feature type="non-terminal residue" evidence="1">
    <location>
        <position position="1"/>
    </location>
</feature>
<dbReference type="AlphaFoldDB" id="A0A382CKV3"/>
<name>A0A382CKV3_9ZZZZ</name>
<evidence type="ECO:0000313" key="1">
    <source>
        <dbReference type="EMBL" id="SVB26469.1"/>
    </source>
</evidence>
<dbReference type="EMBL" id="UINC01034906">
    <property type="protein sequence ID" value="SVB26469.1"/>
    <property type="molecule type" value="Genomic_DNA"/>
</dbReference>
<organism evidence="1">
    <name type="scientific">marine metagenome</name>
    <dbReference type="NCBI Taxonomy" id="408172"/>
    <lineage>
        <taxon>unclassified sequences</taxon>
        <taxon>metagenomes</taxon>
        <taxon>ecological metagenomes</taxon>
    </lineage>
</organism>
<reference evidence="1" key="1">
    <citation type="submission" date="2018-05" db="EMBL/GenBank/DDBJ databases">
        <authorList>
            <person name="Lanie J.A."/>
            <person name="Ng W.-L."/>
            <person name="Kazmierczak K.M."/>
            <person name="Andrzejewski T.M."/>
            <person name="Davidsen T.M."/>
            <person name="Wayne K.J."/>
            <person name="Tettelin H."/>
            <person name="Glass J.I."/>
            <person name="Rusch D."/>
            <person name="Podicherti R."/>
            <person name="Tsui H.-C.T."/>
            <person name="Winkler M.E."/>
        </authorList>
    </citation>
    <scope>NUCLEOTIDE SEQUENCE</scope>
</reference>